<evidence type="ECO:0000256" key="1">
    <source>
        <dbReference type="ARBA" id="ARBA00022729"/>
    </source>
</evidence>
<evidence type="ECO:0000313" key="3">
    <source>
        <dbReference type="EMBL" id="KAG2511015.1"/>
    </source>
</evidence>
<feature type="signal peptide" evidence="2">
    <location>
        <begin position="1"/>
        <end position="20"/>
    </location>
</feature>
<reference evidence="3" key="1">
    <citation type="journal article" date="2015" name="Genom Data">
        <title>Genome sequences of six Phytophthora species associated with forests in New Zealand.</title>
        <authorList>
            <person name="Studholme D.J."/>
            <person name="McDougal R.L."/>
            <person name="Sambles C."/>
            <person name="Hansen E."/>
            <person name="Hardy G."/>
            <person name="Grant M."/>
            <person name="Ganley R.J."/>
            <person name="Williams N.M."/>
        </authorList>
    </citation>
    <scope>NUCLEOTIDE SEQUENCE</scope>
    <source>
        <strain evidence="3">NZFS 2646</strain>
        <strain evidence="4">NZFS 3630</strain>
    </source>
</reference>
<dbReference type="Proteomes" id="UP000285883">
    <property type="component" value="Unassembled WGS sequence"/>
</dbReference>
<accession>A0A3R7JWC0</accession>
<name>A0A3R7JWC0_9STRA</name>
<evidence type="ECO:0000313" key="4">
    <source>
        <dbReference type="EMBL" id="KAG2514625.1"/>
    </source>
</evidence>
<dbReference type="SUPFAM" id="SSF53850">
    <property type="entry name" value="Periplasmic binding protein-like II"/>
    <property type="match status" value="2"/>
</dbReference>
<proteinExistence type="predicted"/>
<dbReference type="EMBL" id="JPWU03000458">
    <property type="protein sequence ID" value="KAG2514625.1"/>
    <property type="molecule type" value="Genomic_DNA"/>
</dbReference>
<gene>
    <name evidence="5" type="ORF">BBI17_007633</name>
    <name evidence="6" type="ORF">BBO99_00007718</name>
    <name evidence="3" type="ORF">JM16_007756</name>
    <name evidence="4" type="ORF">JM18_007667</name>
</gene>
<evidence type="ECO:0000313" key="6">
    <source>
        <dbReference type="EMBL" id="RLN76234.1"/>
    </source>
</evidence>
<dbReference type="EMBL" id="JPWV03000443">
    <property type="protein sequence ID" value="KAG2511015.1"/>
    <property type="molecule type" value="Genomic_DNA"/>
</dbReference>
<protein>
    <submittedName>
        <fullName evidence="6">Uncharacterized protein</fullName>
    </submittedName>
</protein>
<dbReference type="Proteomes" id="UP000285624">
    <property type="component" value="Unassembled WGS sequence"/>
</dbReference>
<dbReference type="Proteomes" id="UP000792063">
    <property type="component" value="Unassembled WGS sequence"/>
</dbReference>
<dbReference type="PANTHER" id="PTHR30006">
    <property type="entry name" value="THIAMINE-BINDING PERIPLASMIC PROTEIN-RELATED"/>
    <property type="match status" value="1"/>
</dbReference>
<sequence>MQLFAPLVIACALFASGSVAKSDEESKTIDDLYAEAITEGGKLVLYHGGDTPTQQDSLQEAFSQRFPEINFTVVVDYSKYHDVRIDNQLETDSLVPDVVALQTLQDFTRWGQEGKLLSYKPKDFSKIHNSLKDKNGAWMAYTIFTFGYVYNSSAINGTAAPTTPADLTEPQWSGKIASSYPHDDDAVLFLYTRYVEKYGWDWVSKMAQQNIDFNRGSNVAGGLVSSGEKLIGVGTGGGGGAIEFVGGNGTDYLSWGQRVGILKKAKHPAAAKLFMNWAVSKEAQTSVVFSSVRTDISTSTPWNTPEANMDAFPKFMADREKVEQWKQTFALYFGEVQGEPSPGFLGLHPGVSSKLPSTMKFFAPITAAFALFAANTLAVEEETKTLNELYEDAIAEGGKLVMYHGGDIATQQDSLKAAFEEAFPGMNMSMIVDYSKYHDVRIDNQLETDTLVPDITALQTVQNFPRWAKAGDLLEYKPANFSKIYESLRDENGAWFAYCVNSFSYIYDSSNLGGLDAPTSPADLVDPQWAGKIASSYPHDDDAVLFVYHLYAEQYGWDWVAAMANQSISFNRGSHVANNLVLAQDKVIGVGTYGGANPIVYVGGNSTEYLTWGQSLAILAKAKNPAAAKLFMNWILSSEVQSSIITDTVRTDIAPAGASHAWEVPEANLDAFPTFMADREKVEHWKQTFALYFGEVQGEPTPGYIGVHPGL</sequence>
<evidence type="ECO:0000313" key="7">
    <source>
        <dbReference type="Proteomes" id="UP000285624"/>
    </source>
</evidence>
<evidence type="ECO:0000256" key="2">
    <source>
        <dbReference type="SAM" id="SignalP"/>
    </source>
</evidence>
<dbReference type="Proteomes" id="UP000785171">
    <property type="component" value="Unassembled WGS sequence"/>
</dbReference>
<keyword evidence="1 2" id="KW-0732">Signal</keyword>
<dbReference type="Pfam" id="PF13343">
    <property type="entry name" value="SBP_bac_6"/>
    <property type="match status" value="2"/>
</dbReference>
<dbReference type="PANTHER" id="PTHR30006:SF2">
    <property type="entry name" value="ABC TRANSPORTER SUBSTRATE-BINDING PROTEIN"/>
    <property type="match status" value="1"/>
</dbReference>
<evidence type="ECO:0000313" key="5">
    <source>
        <dbReference type="EMBL" id="RLN14380.1"/>
    </source>
</evidence>
<reference evidence="3" key="3">
    <citation type="submission" date="2020-06" db="EMBL/GenBank/DDBJ databases">
        <authorList>
            <person name="Studholme D.J."/>
        </authorList>
    </citation>
    <scope>NUCLEOTIDE SEQUENCE</scope>
    <source>
        <strain evidence="3">NZFS 2646</strain>
        <strain evidence="4">NZFS 3630</strain>
    </source>
</reference>
<comment type="caution">
    <text evidence="6">The sequence shown here is derived from an EMBL/GenBank/DDBJ whole genome shotgun (WGS) entry which is preliminary data.</text>
</comment>
<dbReference type="EMBL" id="MAYM02001611">
    <property type="protein sequence ID" value="RLN14380.1"/>
    <property type="molecule type" value="Genomic_DNA"/>
</dbReference>
<organism evidence="6 7">
    <name type="scientific">Phytophthora kernoviae</name>
    <dbReference type="NCBI Taxonomy" id="325452"/>
    <lineage>
        <taxon>Eukaryota</taxon>
        <taxon>Sar</taxon>
        <taxon>Stramenopiles</taxon>
        <taxon>Oomycota</taxon>
        <taxon>Peronosporomycetes</taxon>
        <taxon>Peronosporales</taxon>
        <taxon>Peronosporaceae</taxon>
        <taxon>Phytophthora</taxon>
    </lineage>
</organism>
<dbReference type="AlphaFoldDB" id="A0A3R7JWC0"/>
<dbReference type="EMBL" id="MBDN02000335">
    <property type="protein sequence ID" value="RLN76234.1"/>
    <property type="molecule type" value="Genomic_DNA"/>
</dbReference>
<reference evidence="7 8" key="2">
    <citation type="submission" date="2018-07" db="EMBL/GenBank/DDBJ databases">
        <title>Genome sequencing of oomycete isolates from Chile give support for New Zealand origin for Phytophthora kernoviae and make available the first Nothophytophthora sp. genome.</title>
        <authorList>
            <person name="Studholme D.J."/>
            <person name="Sanfuentes E."/>
            <person name="Panda P."/>
            <person name="Hill R."/>
            <person name="Sambles C."/>
            <person name="Grant M."/>
            <person name="Williams N.M."/>
            <person name="Mcdougal R.L."/>
        </authorList>
    </citation>
    <scope>NUCLEOTIDE SEQUENCE [LARGE SCALE GENOMIC DNA]</scope>
    <source>
        <strain evidence="5">Chile2</strain>
        <strain evidence="6">Chile4</strain>
    </source>
</reference>
<keyword evidence="7" id="KW-1185">Reference proteome</keyword>
<dbReference type="Gene3D" id="3.40.190.10">
    <property type="entry name" value="Periplasmic binding protein-like II"/>
    <property type="match status" value="4"/>
</dbReference>
<feature type="chain" id="PRO_5036092459" evidence="2">
    <location>
        <begin position="21"/>
        <end position="711"/>
    </location>
</feature>
<evidence type="ECO:0000313" key="8">
    <source>
        <dbReference type="Proteomes" id="UP000285883"/>
    </source>
</evidence>
<dbReference type="STRING" id="325452.A0A3R7JWC0"/>